<protein>
    <submittedName>
        <fullName evidence="1">Uncharacterized protein</fullName>
    </submittedName>
</protein>
<reference evidence="1" key="1">
    <citation type="journal article" date="2021" name="Proc. Natl. Acad. Sci. U.S.A.">
        <title>A Catalog of Tens of Thousands of Viruses from Human Metagenomes Reveals Hidden Associations with Chronic Diseases.</title>
        <authorList>
            <person name="Tisza M.J."/>
            <person name="Buck C.B."/>
        </authorList>
    </citation>
    <scope>NUCLEOTIDE SEQUENCE</scope>
    <source>
        <strain evidence="1">Ctilw2</strain>
    </source>
</reference>
<accession>A0A8S5N8D1</accession>
<name>A0A8S5N8D1_9CAUD</name>
<organism evidence="1">
    <name type="scientific">Caudovirales sp. ctilw2</name>
    <dbReference type="NCBI Taxonomy" id="2826782"/>
    <lineage>
        <taxon>Viruses</taxon>
        <taxon>Duplodnaviria</taxon>
        <taxon>Heunggongvirae</taxon>
        <taxon>Uroviricota</taxon>
        <taxon>Caudoviricetes</taxon>
    </lineage>
</organism>
<sequence length="88" mass="10038">MSAIACSRVLLEAIALRKKVNNCDDARKTQTNQPATNKNMTLPHITLFPESPSQIPNLPHPKPLYLYSALYNRHQKLRRTAKEVSRNI</sequence>
<evidence type="ECO:0000313" key="1">
    <source>
        <dbReference type="EMBL" id="DAD90315.1"/>
    </source>
</evidence>
<proteinExistence type="predicted"/>
<dbReference type="EMBL" id="BK015082">
    <property type="protein sequence ID" value="DAD90315.1"/>
    <property type="molecule type" value="Genomic_DNA"/>
</dbReference>